<name>A0A5C6DXQ4_9BACT</name>
<protein>
    <submittedName>
        <fullName evidence="1">Uncharacterized protein</fullName>
    </submittedName>
</protein>
<dbReference type="EMBL" id="SJPV01000002">
    <property type="protein sequence ID" value="TWU40617.1"/>
    <property type="molecule type" value="Genomic_DNA"/>
</dbReference>
<sequence length="97" mass="11239">MLTRRSVRHVVFRIGESLITNHANLVKTFVGPLAETKVIPWRDYFLDVYFWEQNYTQTPTLFSLRVASTNTQRTTGFGIRMSCSTLKQSPGKGFRYC</sequence>
<organism evidence="1 2">
    <name type="scientific">Novipirellula artificiosorum</name>
    <dbReference type="NCBI Taxonomy" id="2528016"/>
    <lineage>
        <taxon>Bacteria</taxon>
        <taxon>Pseudomonadati</taxon>
        <taxon>Planctomycetota</taxon>
        <taxon>Planctomycetia</taxon>
        <taxon>Pirellulales</taxon>
        <taxon>Pirellulaceae</taxon>
        <taxon>Novipirellula</taxon>
    </lineage>
</organism>
<accession>A0A5C6DXQ4</accession>
<dbReference type="AlphaFoldDB" id="A0A5C6DXQ4"/>
<reference evidence="1 2" key="1">
    <citation type="submission" date="2019-02" db="EMBL/GenBank/DDBJ databases">
        <title>Deep-cultivation of Planctomycetes and their phenomic and genomic characterization uncovers novel biology.</title>
        <authorList>
            <person name="Wiegand S."/>
            <person name="Jogler M."/>
            <person name="Boedeker C."/>
            <person name="Pinto D."/>
            <person name="Vollmers J."/>
            <person name="Rivas-Marin E."/>
            <person name="Kohn T."/>
            <person name="Peeters S.H."/>
            <person name="Heuer A."/>
            <person name="Rast P."/>
            <person name="Oberbeckmann S."/>
            <person name="Bunk B."/>
            <person name="Jeske O."/>
            <person name="Meyerdierks A."/>
            <person name="Storesund J.E."/>
            <person name="Kallscheuer N."/>
            <person name="Luecker S."/>
            <person name="Lage O.M."/>
            <person name="Pohl T."/>
            <person name="Merkel B.J."/>
            <person name="Hornburger P."/>
            <person name="Mueller R.-W."/>
            <person name="Bruemmer F."/>
            <person name="Labrenz M."/>
            <person name="Spormann A.M."/>
            <person name="Op Den Camp H."/>
            <person name="Overmann J."/>
            <person name="Amann R."/>
            <person name="Jetten M.S.M."/>
            <person name="Mascher T."/>
            <person name="Medema M.H."/>
            <person name="Devos D.P."/>
            <person name="Kaster A.-K."/>
            <person name="Ovreas L."/>
            <person name="Rohde M."/>
            <person name="Galperin M.Y."/>
            <person name="Jogler C."/>
        </authorList>
    </citation>
    <scope>NUCLEOTIDE SEQUENCE [LARGE SCALE GENOMIC DNA]</scope>
    <source>
        <strain evidence="1 2">Poly41</strain>
    </source>
</reference>
<evidence type="ECO:0000313" key="2">
    <source>
        <dbReference type="Proteomes" id="UP000319143"/>
    </source>
</evidence>
<keyword evidence="2" id="KW-1185">Reference proteome</keyword>
<dbReference type="Proteomes" id="UP000319143">
    <property type="component" value="Unassembled WGS sequence"/>
</dbReference>
<proteinExistence type="predicted"/>
<comment type="caution">
    <text evidence="1">The sequence shown here is derived from an EMBL/GenBank/DDBJ whole genome shotgun (WGS) entry which is preliminary data.</text>
</comment>
<gene>
    <name evidence="1" type="ORF">Poly41_14510</name>
</gene>
<evidence type="ECO:0000313" key="1">
    <source>
        <dbReference type="EMBL" id="TWU40617.1"/>
    </source>
</evidence>